<dbReference type="InterPro" id="IPR012349">
    <property type="entry name" value="Split_barrel_FMN-bd"/>
</dbReference>
<dbReference type="EMBL" id="QJVC01000002">
    <property type="protein sequence ID" value="PYI39736.1"/>
    <property type="molecule type" value="Genomic_DNA"/>
</dbReference>
<dbReference type="PANTHER" id="PTHR30466:SF1">
    <property type="entry name" value="FMN REDUCTASE (NADH) RUTF"/>
    <property type="match status" value="1"/>
</dbReference>
<keyword evidence="4" id="KW-1185">Reference proteome</keyword>
<dbReference type="AlphaFoldDB" id="A0A2V5JN58"/>
<proteinExistence type="predicted"/>
<evidence type="ECO:0000313" key="4">
    <source>
        <dbReference type="Proteomes" id="UP000247980"/>
    </source>
</evidence>
<accession>A0A2V5JN58</accession>
<dbReference type="PANTHER" id="PTHR30466">
    <property type="entry name" value="FLAVIN REDUCTASE"/>
    <property type="match status" value="1"/>
</dbReference>
<dbReference type="GO" id="GO:0042602">
    <property type="term" value="F:riboflavin reductase (NADPH) activity"/>
    <property type="evidence" value="ECO:0007669"/>
    <property type="project" value="TreeGrafter"/>
</dbReference>
<sequence length="172" mass="17593">MTVQLQTPPLTDAFKTAFGGHPAGVAVITADSGSGPVGITASSVASVSAEPPLLAFSLAANSGSAAAIAIADSVVVHLLSATNLNLARIFADARSERFTDSMAWSRMDSGEPLLVHDGYSLRCTILSRTPAGGSLLLAAEVVEIIAPLTVGSPMVYHRRAFHSLGEHSVLAG</sequence>
<organism evidence="3 4">
    <name type="scientific">Arthrobacter psychrolactophilus</name>
    <dbReference type="NCBI Taxonomy" id="92442"/>
    <lineage>
        <taxon>Bacteria</taxon>
        <taxon>Bacillati</taxon>
        <taxon>Actinomycetota</taxon>
        <taxon>Actinomycetes</taxon>
        <taxon>Micrococcales</taxon>
        <taxon>Micrococcaceae</taxon>
        <taxon>Arthrobacter</taxon>
    </lineage>
</organism>
<dbReference type="Proteomes" id="UP000247980">
    <property type="component" value="Unassembled WGS sequence"/>
</dbReference>
<evidence type="ECO:0000259" key="2">
    <source>
        <dbReference type="SMART" id="SM00903"/>
    </source>
</evidence>
<dbReference type="InterPro" id="IPR002563">
    <property type="entry name" value="Flavin_Rdtase-like_dom"/>
</dbReference>
<comment type="caution">
    <text evidence="3">The sequence shown here is derived from an EMBL/GenBank/DDBJ whole genome shotgun (WGS) entry which is preliminary data.</text>
</comment>
<name>A0A2V5JN58_9MICC</name>
<dbReference type="GO" id="GO:0010181">
    <property type="term" value="F:FMN binding"/>
    <property type="evidence" value="ECO:0007669"/>
    <property type="project" value="InterPro"/>
</dbReference>
<protein>
    <submittedName>
        <fullName evidence="3">Flavin reductase</fullName>
    </submittedName>
</protein>
<dbReference type="Pfam" id="PF01613">
    <property type="entry name" value="Flavin_Reduct"/>
    <property type="match status" value="1"/>
</dbReference>
<dbReference type="SUPFAM" id="SSF50475">
    <property type="entry name" value="FMN-binding split barrel"/>
    <property type="match status" value="1"/>
</dbReference>
<dbReference type="SMART" id="SM00903">
    <property type="entry name" value="Flavin_Reduct"/>
    <property type="match status" value="1"/>
</dbReference>
<dbReference type="RefSeq" id="WP_110483909.1">
    <property type="nucleotide sequence ID" value="NZ_QJVC01000002.1"/>
</dbReference>
<evidence type="ECO:0000313" key="3">
    <source>
        <dbReference type="EMBL" id="PYI39736.1"/>
    </source>
</evidence>
<gene>
    <name evidence="3" type="ORF">CVS30_03450</name>
</gene>
<dbReference type="Gene3D" id="2.30.110.10">
    <property type="entry name" value="Electron Transport, Fmn-binding Protein, Chain A"/>
    <property type="match status" value="1"/>
</dbReference>
<keyword evidence="1" id="KW-0560">Oxidoreductase</keyword>
<reference evidence="3 4" key="1">
    <citation type="submission" date="2018-05" db="EMBL/GenBank/DDBJ databases">
        <title>Genetic diversity of glacier-inhabiting Cryobacterium bacteria in China and description of Cryobacterium mengkeensis sp. nov. and Arthrobacter glacialis sp. nov.</title>
        <authorList>
            <person name="Liu Q."/>
            <person name="Xin Y.-H."/>
        </authorList>
    </citation>
    <scope>NUCLEOTIDE SEQUENCE [LARGE SCALE GENOMIC DNA]</scope>
    <source>
        <strain evidence="3 4">B7</strain>
    </source>
</reference>
<evidence type="ECO:0000256" key="1">
    <source>
        <dbReference type="ARBA" id="ARBA00023002"/>
    </source>
</evidence>
<dbReference type="OrthoDB" id="8901155at2"/>
<dbReference type="GO" id="GO:0006208">
    <property type="term" value="P:pyrimidine nucleobase catabolic process"/>
    <property type="evidence" value="ECO:0007669"/>
    <property type="project" value="TreeGrafter"/>
</dbReference>
<feature type="domain" description="Flavin reductase like" evidence="2">
    <location>
        <begin position="18"/>
        <end position="163"/>
    </location>
</feature>
<dbReference type="InterPro" id="IPR050268">
    <property type="entry name" value="NADH-dep_flavin_reductase"/>
</dbReference>